<evidence type="ECO:0000313" key="1">
    <source>
        <dbReference type="EMBL" id="EFA77119.1"/>
    </source>
</evidence>
<dbReference type="GeneID" id="31365344"/>
<dbReference type="Proteomes" id="UP000001396">
    <property type="component" value="Unassembled WGS sequence"/>
</dbReference>
<name>D3BPA9_HETP5</name>
<reference evidence="1 2" key="1">
    <citation type="journal article" date="2011" name="Genome Res.">
        <title>Phylogeny-wide analysis of social amoeba genomes highlights ancient origins for complex intercellular communication.</title>
        <authorList>
            <person name="Heidel A.J."/>
            <person name="Lawal H.M."/>
            <person name="Felder M."/>
            <person name="Schilde C."/>
            <person name="Helps N.R."/>
            <person name="Tunggal B."/>
            <person name="Rivero F."/>
            <person name="John U."/>
            <person name="Schleicher M."/>
            <person name="Eichinger L."/>
            <person name="Platzer M."/>
            <person name="Noegel A.A."/>
            <person name="Schaap P."/>
            <person name="Gloeckner G."/>
        </authorList>
    </citation>
    <scope>NUCLEOTIDE SEQUENCE [LARGE SCALE GENOMIC DNA]</scope>
    <source>
        <strain evidence="2">ATCC 26659 / Pp 5 / PN500</strain>
    </source>
</reference>
<dbReference type="InParanoid" id="D3BPA9"/>
<protein>
    <submittedName>
        <fullName evidence="1">Uncharacterized protein</fullName>
    </submittedName>
</protein>
<comment type="caution">
    <text evidence="1">The sequence shown here is derived from an EMBL/GenBank/DDBJ whole genome shotgun (WGS) entry which is preliminary data.</text>
</comment>
<organism evidence="1 2">
    <name type="scientific">Heterostelium pallidum (strain ATCC 26659 / Pp 5 / PN500)</name>
    <name type="common">Cellular slime mold</name>
    <name type="synonym">Polysphondylium pallidum</name>
    <dbReference type="NCBI Taxonomy" id="670386"/>
    <lineage>
        <taxon>Eukaryota</taxon>
        <taxon>Amoebozoa</taxon>
        <taxon>Evosea</taxon>
        <taxon>Eumycetozoa</taxon>
        <taxon>Dictyostelia</taxon>
        <taxon>Acytosteliales</taxon>
        <taxon>Acytosteliaceae</taxon>
        <taxon>Heterostelium</taxon>
    </lineage>
</organism>
<dbReference type="AlphaFoldDB" id="D3BPA9"/>
<gene>
    <name evidence="1" type="ORF">PPL_09872</name>
</gene>
<sequence>MCVGVQNLESECGNPQKHTLDSTHSQLNNNCLTRIDLSVVESYLSSTLSNPVAVEDNKLQAELTPLEKLLVDQMIAMRDINKILKSGLTLQEKQKEIQKIQSIVPINNGGGGFASGLITGENLGGGFLSGLISGLLAGFISSGGGFMANPNWTGAYSGTNGYLGPSTGSVGGQYASGDPSGYYSGQNSNAGYQNGVSNAYFGGGQGVPGVVIA</sequence>
<dbReference type="EMBL" id="ADBJ01000044">
    <property type="protein sequence ID" value="EFA77119.1"/>
    <property type="molecule type" value="Genomic_DNA"/>
</dbReference>
<keyword evidence="2" id="KW-1185">Reference proteome</keyword>
<dbReference type="RefSeq" id="XP_020429248.1">
    <property type="nucleotide sequence ID" value="XM_020580661.1"/>
</dbReference>
<proteinExistence type="predicted"/>
<evidence type="ECO:0000313" key="2">
    <source>
        <dbReference type="Proteomes" id="UP000001396"/>
    </source>
</evidence>
<accession>D3BPA9</accession>